<keyword evidence="3" id="KW-1185">Reference proteome</keyword>
<feature type="domain" description="Glycosyltransferase 2-like" evidence="1">
    <location>
        <begin position="7"/>
        <end position="136"/>
    </location>
</feature>
<dbReference type="PANTHER" id="PTHR43630">
    <property type="entry name" value="POLY-BETA-1,6-N-ACETYL-D-GLUCOSAMINE SYNTHASE"/>
    <property type="match status" value="1"/>
</dbReference>
<evidence type="ECO:0000313" key="3">
    <source>
        <dbReference type="Proteomes" id="UP000711047"/>
    </source>
</evidence>
<dbReference type="InterPro" id="IPR011990">
    <property type="entry name" value="TPR-like_helical_dom_sf"/>
</dbReference>
<gene>
    <name evidence="2" type="ORF">HQN87_24050</name>
</gene>
<dbReference type="PANTHER" id="PTHR43630:SF2">
    <property type="entry name" value="GLYCOSYLTRANSFERASE"/>
    <property type="match status" value="1"/>
</dbReference>
<dbReference type="InterPro" id="IPR029044">
    <property type="entry name" value="Nucleotide-diphossugar_trans"/>
</dbReference>
<dbReference type="CDD" id="cd02511">
    <property type="entry name" value="Beta4Glucosyltransferase"/>
    <property type="match status" value="1"/>
</dbReference>
<name>A0ABX2DX54_9BACL</name>
<accession>A0ABX2DX54</accession>
<comment type="caution">
    <text evidence="2">The sequence shown here is derived from an EMBL/GenBank/DDBJ whole genome shotgun (WGS) entry which is preliminary data.</text>
</comment>
<dbReference type="Proteomes" id="UP000711047">
    <property type="component" value="Unassembled WGS sequence"/>
</dbReference>
<dbReference type="SUPFAM" id="SSF53448">
    <property type="entry name" value="Nucleotide-diphospho-sugar transferases"/>
    <property type="match status" value="1"/>
</dbReference>
<dbReference type="InterPro" id="IPR019734">
    <property type="entry name" value="TPR_rpt"/>
</dbReference>
<dbReference type="SMART" id="SM00028">
    <property type="entry name" value="TPR"/>
    <property type="match status" value="4"/>
</dbReference>
<dbReference type="SUPFAM" id="SSF48452">
    <property type="entry name" value="TPR-like"/>
    <property type="match status" value="1"/>
</dbReference>
<dbReference type="InterPro" id="IPR001173">
    <property type="entry name" value="Glyco_trans_2-like"/>
</dbReference>
<evidence type="ECO:0000259" key="1">
    <source>
        <dbReference type="Pfam" id="PF00535"/>
    </source>
</evidence>
<organism evidence="2 3">
    <name type="scientific">Paenibacillus tritici</name>
    <dbReference type="NCBI Taxonomy" id="1873425"/>
    <lineage>
        <taxon>Bacteria</taxon>
        <taxon>Bacillati</taxon>
        <taxon>Bacillota</taxon>
        <taxon>Bacilli</taxon>
        <taxon>Bacillales</taxon>
        <taxon>Paenibacillaceae</taxon>
        <taxon>Paenibacillus</taxon>
    </lineage>
</organism>
<dbReference type="EMBL" id="JABMKX010000014">
    <property type="protein sequence ID" value="NQX48406.1"/>
    <property type="molecule type" value="Genomic_DNA"/>
</dbReference>
<dbReference type="RefSeq" id="WP_173138474.1">
    <property type="nucleotide sequence ID" value="NZ_CP073365.1"/>
</dbReference>
<dbReference type="Gene3D" id="1.25.40.10">
    <property type="entry name" value="Tetratricopeptide repeat domain"/>
    <property type="match status" value="1"/>
</dbReference>
<reference evidence="2 3" key="1">
    <citation type="submission" date="2020-05" db="EMBL/GenBank/DDBJ databases">
        <title>Paenibacillus glebae, sp. nov., Paenibacillus humi sp. nov., Paenibacillus pedi sp. nov., Paenibacillus terrestris sp. nov. and Paenibacillus terricola sp. nov., isolated from a forest top soil sample.</title>
        <authorList>
            <person name="Qi S."/>
            <person name="Carlier A."/>
            <person name="Cnockaert M."/>
            <person name="Vandamme P."/>
        </authorList>
    </citation>
    <scope>NUCLEOTIDE SEQUENCE [LARGE SCALE GENOMIC DNA]</scope>
    <source>
        <strain evidence="2 3">LMG 29502</strain>
    </source>
</reference>
<dbReference type="Pfam" id="PF00535">
    <property type="entry name" value="Glycos_transf_2"/>
    <property type="match status" value="1"/>
</dbReference>
<evidence type="ECO:0000313" key="2">
    <source>
        <dbReference type="EMBL" id="NQX48406.1"/>
    </source>
</evidence>
<dbReference type="Gene3D" id="3.90.550.10">
    <property type="entry name" value="Spore Coat Polysaccharide Biosynthesis Protein SpsA, Chain A"/>
    <property type="match status" value="1"/>
</dbReference>
<dbReference type="Pfam" id="PF13181">
    <property type="entry name" value="TPR_8"/>
    <property type="match status" value="1"/>
</dbReference>
<proteinExistence type="predicted"/>
<sequence>MSKPSISLCMIVRDEEELLPRCLDSVRTLTDDIIIVDTGSADGTIEIAERYGARVIRHVWQNDFAEARNVGLEAATGDWIIFLDADEVLDPYRCELITSYMSHTEIEGILFQIHSYLDEQVPWQTMITPALRMFRNRPEYRFRNAIHEQIIDSIASHKPDAALGQSDLIIHHFGSDPKRMASKQKIKRNRTALSGVLKKEPTNSYQIYNLAVNYCQTHELEQAVLLFRQCRQYDRQDSPCRSASYLHETICLFRLHRTHEAIAAANEGIGEYDNYTDLYHWLGILHLQTGDTKRAEDMFIHALKLGDAVNYVSHKGTGTFRTRWLLGSLKHHTGAYDLAIQQYTLALDWEPLFSPALRDLARLLRCCNREEELSQLLLRHMNLHGTQMMSPLLAILTEVDSYQTILSLLDRRGPGEESYGEAVIHFRALLLSGKLTEAEQYVTANSILSQNMQHQLEMEQWILWMKKGVPIEILKYPFTGENMENENAAAAWLSFAAKAALVNGHAHTARSITGRWQTAVHREPRAIQNKQACTGLIQTLLYMTDVCLKEAGTLLIEQETQQLLREIRISMCTEDMLEQIQSI</sequence>
<protein>
    <submittedName>
        <fullName evidence="2">Glycosyltransferase</fullName>
    </submittedName>
</protein>